<keyword evidence="1" id="KW-0472">Membrane</keyword>
<dbReference type="Pfam" id="PF11003">
    <property type="entry name" value="DUF2842"/>
    <property type="match status" value="1"/>
</dbReference>
<evidence type="ECO:0008006" key="4">
    <source>
        <dbReference type="Google" id="ProtNLM"/>
    </source>
</evidence>
<gene>
    <name evidence="2" type="ORF">QO015_000088</name>
</gene>
<reference evidence="2 3" key="1">
    <citation type="submission" date="2023-07" db="EMBL/GenBank/DDBJ databases">
        <title>Genomic Encyclopedia of Type Strains, Phase IV (KMG-IV): sequencing the most valuable type-strain genomes for metagenomic binning, comparative biology and taxonomic classification.</title>
        <authorList>
            <person name="Goeker M."/>
        </authorList>
    </citation>
    <scope>NUCLEOTIDE SEQUENCE [LARGE SCALE GENOMIC DNA]</scope>
    <source>
        <strain evidence="2 3">B1-1</strain>
    </source>
</reference>
<name>A0ABU0M0J5_9HYPH</name>
<evidence type="ECO:0000313" key="3">
    <source>
        <dbReference type="Proteomes" id="UP001223743"/>
    </source>
</evidence>
<feature type="transmembrane region" description="Helical" evidence="1">
    <location>
        <begin position="12"/>
        <end position="30"/>
    </location>
</feature>
<keyword evidence="3" id="KW-1185">Reference proteome</keyword>
<organism evidence="2 3">
    <name type="scientific">Kaistia geumhonensis</name>
    <dbReference type="NCBI Taxonomy" id="410839"/>
    <lineage>
        <taxon>Bacteria</taxon>
        <taxon>Pseudomonadati</taxon>
        <taxon>Pseudomonadota</taxon>
        <taxon>Alphaproteobacteria</taxon>
        <taxon>Hyphomicrobiales</taxon>
        <taxon>Kaistiaceae</taxon>
        <taxon>Kaistia</taxon>
    </lineage>
</organism>
<proteinExistence type="predicted"/>
<evidence type="ECO:0000256" key="1">
    <source>
        <dbReference type="SAM" id="Phobius"/>
    </source>
</evidence>
<dbReference type="Proteomes" id="UP001223743">
    <property type="component" value="Unassembled WGS sequence"/>
</dbReference>
<keyword evidence="1" id="KW-0812">Transmembrane</keyword>
<dbReference type="EMBL" id="JAUSWJ010000001">
    <property type="protein sequence ID" value="MDQ0514475.1"/>
    <property type="molecule type" value="Genomic_DNA"/>
</dbReference>
<sequence length="68" mass="7638">MPERLRKFIGMIALVLFVVVYALVVVTIPIQNIPPALFWPAYALAGLAWVPPAGLIIRWMQKPSRPRA</sequence>
<comment type="caution">
    <text evidence="2">The sequence shown here is derived from an EMBL/GenBank/DDBJ whole genome shotgun (WGS) entry which is preliminary data.</text>
</comment>
<dbReference type="RefSeq" id="WP_266282200.1">
    <property type="nucleotide sequence ID" value="NZ_JAPKNF010000001.1"/>
</dbReference>
<keyword evidence="1" id="KW-1133">Transmembrane helix</keyword>
<protein>
    <recommendedName>
        <fullName evidence="4">DUF2842 domain-containing protein</fullName>
    </recommendedName>
</protein>
<accession>A0ABU0M0J5</accession>
<dbReference type="InterPro" id="IPR021265">
    <property type="entry name" value="DUF2842"/>
</dbReference>
<evidence type="ECO:0000313" key="2">
    <source>
        <dbReference type="EMBL" id="MDQ0514475.1"/>
    </source>
</evidence>
<feature type="transmembrane region" description="Helical" evidence="1">
    <location>
        <begin position="36"/>
        <end position="57"/>
    </location>
</feature>